<evidence type="ECO:0000313" key="2">
    <source>
        <dbReference type="EMBL" id="NYZ24250.1"/>
    </source>
</evidence>
<dbReference type="Proteomes" id="UP000584642">
    <property type="component" value="Unassembled WGS sequence"/>
</dbReference>
<sequence length="237" mass="23410">MTRQTLLTALALAAAALAGGAGSAAAQSSGAWNWDSAPTTPDPDVLTVRSRQAAVGNLDAVTDQSRFRFDWNGNATALPKVEGAATAAGNLQSIDTDRNLDVRSTQFAAGRIPGTPDGTAMTDPWMGGLGDGRFAVGTATAAAKADDVRNASVDIAATAAANLSVLSTAARAGGSTSATVGLTQVGKMDSSAAALATGTRIDSRVAGAGIDTAMSRATASAFGNVSSITVRAGVPGN</sequence>
<feature type="signal peptide" evidence="1">
    <location>
        <begin position="1"/>
        <end position="26"/>
    </location>
</feature>
<reference evidence="2 3" key="1">
    <citation type="submission" date="2020-05" db="EMBL/GenBank/DDBJ databases">
        <title>Azospirillum oleiclasticum sp. nov, a nitrogen-fixing and heavy crude oil-emulsifying bacterium isolated from the crude oil of Yumen Oilfield.</title>
        <authorList>
            <person name="Wu D."/>
            <person name="Cai M."/>
            <person name="Zhang X."/>
        </authorList>
    </citation>
    <scope>NUCLEOTIDE SEQUENCE [LARGE SCALE GENOMIC DNA]</scope>
    <source>
        <strain evidence="2 3">ROY-1-1-2</strain>
    </source>
</reference>
<evidence type="ECO:0000256" key="1">
    <source>
        <dbReference type="SAM" id="SignalP"/>
    </source>
</evidence>
<gene>
    <name evidence="2" type="ORF">HND93_31475</name>
</gene>
<name>A0ABX2TKJ3_9PROT</name>
<evidence type="ECO:0000313" key="3">
    <source>
        <dbReference type="Proteomes" id="UP000584642"/>
    </source>
</evidence>
<feature type="chain" id="PRO_5047308680" evidence="1">
    <location>
        <begin position="27"/>
        <end position="237"/>
    </location>
</feature>
<keyword evidence="3" id="KW-1185">Reference proteome</keyword>
<comment type="caution">
    <text evidence="2">The sequence shown here is derived from an EMBL/GenBank/DDBJ whole genome shotgun (WGS) entry which is preliminary data.</text>
</comment>
<dbReference type="RefSeq" id="WP_180286024.1">
    <property type="nucleotide sequence ID" value="NZ_JABFDB010000038.1"/>
</dbReference>
<organism evidence="2 3">
    <name type="scientific">Azospirillum oleiclasticum</name>
    <dbReference type="NCBI Taxonomy" id="2735135"/>
    <lineage>
        <taxon>Bacteria</taxon>
        <taxon>Pseudomonadati</taxon>
        <taxon>Pseudomonadota</taxon>
        <taxon>Alphaproteobacteria</taxon>
        <taxon>Rhodospirillales</taxon>
        <taxon>Azospirillaceae</taxon>
        <taxon>Azospirillum</taxon>
    </lineage>
</organism>
<proteinExistence type="predicted"/>
<accession>A0ABX2TKJ3</accession>
<protein>
    <submittedName>
        <fullName evidence="2">Uncharacterized protein</fullName>
    </submittedName>
</protein>
<dbReference type="EMBL" id="JABFDB010000038">
    <property type="protein sequence ID" value="NYZ24250.1"/>
    <property type="molecule type" value="Genomic_DNA"/>
</dbReference>
<keyword evidence="1" id="KW-0732">Signal</keyword>